<keyword evidence="5" id="KW-0548">Nucleotidyltransferase</keyword>
<sequence>MKLTKAVITAASPDHRSLPIQTLVDRDGVSRSVLEILLREIHSTGIEDVCLVIHPGDEAAFRRAIADTPVRLTFIAQEERLGYGHALSLAADFIKGEPFFHAVGDHLFISSDAKRSCAQQLIELATLEDCSMSAVQSTRETEIQHYGTIAGSLERSSSGEAIYAIKDVIEKPTPTEAEQKLIVPGLRAGRYLTYFGMHVLSPLVMEILKESVRDAASSGGKVQLSPVLAELARRERYTALKVQGSRQDLSQKYGLFHAQLALALVGSESTAVMQDILEIVARSRQ</sequence>
<feature type="domain" description="Nucleotidyl transferase" evidence="10">
    <location>
        <begin position="32"/>
        <end position="208"/>
    </location>
</feature>
<comment type="caution">
    <text evidence="11">The sequence shown here is derived from an EMBL/GenBank/DDBJ whole genome shotgun (WGS) entry which is preliminary data.</text>
</comment>
<evidence type="ECO:0000256" key="6">
    <source>
        <dbReference type="ARBA" id="ARBA00031455"/>
    </source>
</evidence>
<accession>A0ABW2L7G8</accession>
<organism evidence="11 12">
    <name type="scientific">Haloferula chungangensis</name>
    <dbReference type="NCBI Taxonomy" id="1048331"/>
    <lineage>
        <taxon>Bacteria</taxon>
        <taxon>Pseudomonadati</taxon>
        <taxon>Verrucomicrobiota</taxon>
        <taxon>Verrucomicrobiia</taxon>
        <taxon>Verrucomicrobiales</taxon>
        <taxon>Verrucomicrobiaceae</taxon>
        <taxon>Haloferula</taxon>
    </lineage>
</organism>
<dbReference type="PANTHER" id="PTHR43197:SF1">
    <property type="entry name" value="UTP--GLUCOSE-1-PHOSPHATE URIDYLYLTRANSFERASE"/>
    <property type="match status" value="1"/>
</dbReference>
<dbReference type="PANTHER" id="PTHR43197">
    <property type="entry name" value="UTP--GLUCOSE-1-PHOSPHATE URIDYLYLTRANSFERASE"/>
    <property type="match status" value="1"/>
</dbReference>
<evidence type="ECO:0000313" key="12">
    <source>
        <dbReference type="Proteomes" id="UP001596472"/>
    </source>
</evidence>
<comment type="catalytic activity">
    <reaction evidence="9">
        <text>alpha-D-glucose 1-phosphate + UTP + H(+) = UDP-alpha-D-glucose + diphosphate</text>
        <dbReference type="Rhea" id="RHEA:19889"/>
        <dbReference type="ChEBI" id="CHEBI:15378"/>
        <dbReference type="ChEBI" id="CHEBI:33019"/>
        <dbReference type="ChEBI" id="CHEBI:46398"/>
        <dbReference type="ChEBI" id="CHEBI:58601"/>
        <dbReference type="ChEBI" id="CHEBI:58885"/>
        <dbReference type="EC" id="2.7.7.9"/>
    </reaction>
</comment>
<dbReference type="Proteomes" id="UP001596472">
    <property type="component" value="Unassembled WGS sequence"/>
</dbReference>
<dbReference type="Pfam" id="PF00483">
    <property type="entry name" value="NTP_transferase"/>
    <property type="match status" value="1"/>
</dbReference>
<evidence type="ECO:0000256" key="9">
    <source>
        <dbReference type="ARBA" id="ARBA00048128"/>
    </source>
</evidence>
<evidence type="ECO:0000259" key="10">
    <source>
        <dbReference type="Pfam" id="PF00483"/>
    </source>
</evidence>
<evidence type="ECO:0000256" key="8">
    <source>
        <dbReference type="ARBA" id="ARBA00032341"/>
    </source>
</evidence>
<dbReference type="Gene3D" id="3.90.550.10">
    <property type="entry name" value="Spore Coat Polysaccharide Biosynthesis Protein SpsA, Chain A"/>
    <property type="match status" value="1"/>
</dbReference>
<dbReference type="EC" id="2.7.7.9" evidence="2"/>
<evidence type="ECO:0000313" key="11">
    <source>
        <dbReference type="EMBL" id="MFC7337598.1"/>
    </source>
</evidence>
<comment type="similarity">
    <text evidence="1">Belongs to the UDPGP type 2 family.</text>
</comment>
<evidence type="ECO:0000256" key="4">
    <source>
        <dbReference type="ARBA" id="ARBA00022679"/>
    </source>
</evidence>
<reference evidence="12" key="1">
    <citation type="journal article" date="2019" name="Int. J. Syst. Evol. Microbiol.">
        <title>The Global Catalogue of Microorganisms (GCM) 10K type strain sequencing project: providing services to taxonomists for standard genome sequencing and annotation.</title>
        <authorList>
            <consortium name="The Broad Institute Genomics Platform"/>
            <consortium name="The Broad Institute Genome Sequencing Center for Infectious Disease"/>
            <person name="Wu L."/>
            <person name="Ma J."/>
        </authorList>
    </citation>
    <scope>NUCLEOTIDE SEQUENCE [LARGE SCALE GENOMIC DNA]</scope>
    <source>
        <strain evidence="12">CGMCC 4.1467</strain>
    </source>
</reference>
<dbReference type="InterPro" id="IPR005771">
    <property type="entry name" value="GalU_uridylyltTrfase_bac/arc"/>
</dbReference>
<name>A0ABW2L7G8_9BACT</name>
<protein>
    <recommendedName>
        <fullName evidence="3">UTP--glucose-1-phosphate uridylyltransferase</fullName>
        <ecNumber evidence="2">2.7.7.9</ecNumber>
    </recommendedName>
    <alternativeName>
        <fullName evidence="6">Alpha-D-glucosyl-1-phosphate uridylyltransferase</fullName>
    </alternativeName>
    <alternativeName>
        <fullName evidence="7">UDP-glucose pyrophosphorylase</fullName>
    </alternativeName>
    <alternativeName>
        <fullName evidence="8">Uridine diphosphoglucose pyrophosphorylase</fullName>
    </alternativeName>
</protein>
<evidence type="ECO:0000256" key="1">
    <source>
        <dbReference type="ARBA" id="ARBA00006890"/>
    </source>
</evidence>
<dbReference type="RefSeq" id="WP_379712030.1">
    <property type="nucleotide sequence ID" value="NZ_JBHTBS010000004.1"/>
</dbReference>
<keyword evidence="12" id="KW-1185">Reference proteome</keyword>
<evidence type="ECO:0000256" key="3">
    <source>
        <dbReference type="ARBA" id="ARBA00019048"/>
    </source>
</evidence>
<dbReference type="InterPro" id="IPR005835">
    <property type="entry name" value="NTP_transferase_dom"/>
</dbReference>
<evidence type="ECO:0000256" key="2">
    <source>
        <dbReference type="ARBA" id="ARBA00012415"/>
    </source>
</evidence>
<evidence type="ECO:0000256" key="7">
    <source>
        <dbReference type="ARBA" id="ARBA00031959"/>
    </source>
</evidence>
<dbReference type="InterPro" id="IPR029044">
    <property type="entry name" value="Nucleotide-diphossugar_trans"/>
</dbReference>
<keyword evidence="4" id="KW-0808">Transferase</keyword>
<proteinExistence type="inferred from homology"/>
<gene>
    <name evidence="11" type="ORF">ACFQY0_10450</name>
</gene>
<dbReference type="EMBL" id="JBHTBS010000004">
    <property type="protein sequence ID" value="MFC7337598.1"/>
    <property type="molecule type" value="Genomic_DNA"/>
</dbReference>
<evidence type="ECO:0000256" key="5">
    <source>
        <dbReference type="ARBA" id="ARBA00022695"/>
    </source>
</evidence>
<dbReference type="SUPFAM" id="SSF53448">
    <property type="entry name" value="Nucleotide-diphospho-sugar transferases"/>
    <property type="match status" value="1"/>
</dbReference>